<dbReference type="RefSeq" id="XP_040628347.1">
    <property type="nucleotide sequence ID" value="XM_040772867.1"/>
</dbReference>
<accession>M5FZX6</accession>
<name>M5FZX6_DACPD</name>
<dbReference type="GeneID" id="63687929"/>
<reference evidence="1 2" key="1">
    <citation type="journal article" date="2012" name="Science">
        <title>The Paleozoic origin of enzymatic lignin decomposition reconstructed from 31 fungal genomes.</title>
        <authorList>
            <person name="Floudas D."/>
            <person name="Binder M."/>
            <person name="Riley R."/>
            <person name="Barry K."/>
            <person name="Blanchette R.A."/>
            <person name="Henrissat B."/>
            <person name="Martinez A.T."/>
            <person name="Otillar R."/>
            <person name="Spatafora J.W."/>
            <person name="Yadav J.S."/>
            <person name="Aerts A."/>
            <person name="Benoit I."/>
            <person name="Boyd A."/>
            <person name="Carlson A."/>
            <person name="Copeland A."/>
            <person name="Coutinho P.M."/>
            <person name="de Vries R.P."/>
            <person name="Ferreira P."/>
            <person name="Findley K."/>
            <person name="Foster B."/>
            <person name="Gaskell J."/>
            <person name="Glotzer D."/>
            <person name="Gorecki P."/>
            <person name="Heitman J."/>
            <person name="Hesse C."/>
            <person name="Hori C."/>
            <person name="Igarashi K."/>
            <person name="Jurgens J.A."/>
            <person name="Kallen N."/>
            <person name="Kersten P."/>
            <person name="Kohler A."/>
            <person name="Kuees U."/>
            <person name="Kumar T.K.A."/>
            <person name="Kuo A."/>
            <person name="LaButti K."/>
            <person name="Larrondo L.F."/>
            <person name="Lindquist E."/>
            <person name="Ling A."/>
            <person name="Lombard V."/>
            <person name="Lucas S."/>
            <person name="Lundell T."/>
            <person name="Martin R."/>
            <person name="McLaughlin D.J."/>
            <person name="Morgenstern I."/>
            <person name="Morin E."/>
            <person name="Murat C."/>
            <person name="Nagy L.G."/>
            <person name="Nolan M."/>
            <person name="Ohm R.A."/>
            <person name="Patyshakuliyeva A."/>
            <person name="Rokas A."/>
            <person name="Ruiz-Duenas F.J."/>
            <person name="Sabat G."/>
            <person name="Salamov A."/>
            <person name="Samejima M."/>
            <person name="Schmutz J."/>
            <person name="Slot J.C."/>
            <person name="St John F."/>
            <person name="Stenlid J."/>
            <person name="Sun H."/>
            <person name="Sun S."/>
            <person name="Syed K."/>
            <person name="Tsang A."/>
            <person name="Wiebenga A."/>
            <person name="Young D."/>
            <person name="Pisabarro A."/>
            <person name="Eastwood D.C."/>
            <person name="Martin F."/>
            <person name="Cullen D."/>
            <person name="Grigoriev I.V."/>
            <person name="Hibbett D.S."/>
        </authorList>
    </citation>
    <scope>NUCLEOTIDE SEQUENCE [LARGE SCALE GENOMIC DNA]</scope>
    <source>
        <strain evidence="1 2">DJM-731 SS1</strain>
    </source>
</reference>
<organism evidence="1 2">
    <name type="scientific">Dacryopinax primogenitus (strain DJM 731)</name>
    <name type="common">Brown rot fungus</name>
    <dbReference type="NCBI Taxonomy" id="1858805"/>
    <lineage>
        <taxon>Eukaryota</taxon>
        <taxon>Fungi</taxon>
        <taxon>Dikarya</taxon>
        <taxon>Basidiomycota</taxon>
        <taxon>Agaricomycotina</taxon>
        <taxon>Dacrymycetes</taxon>
        <taxon>Dacrymycetales</taxon>
        <taxon>Dacrymycetaceae</taxon>
        <taxon>Dacryopinax</taxon>
    </lineage>
</organism>
<sequence>MTTASLDSLTEDQIRFREWFNNTEVPRLQYLRVYTNDPYKKGWGNAIVHAYRDLMPRMGKEHEHEWYGIINMVLVKLFDSSEYLISNLA</sequence>
<dbReference type="EMBL" id="JH795864">
    <property type="protein sequence ID" value="EJU01450.1"/>
    <property type="molecule type" value="Genomic_DNA"/>
</dbReference>
<dbReference type="Proteomes" id="UP000030653">
    <property type="component" value="Unassembled WGS sequence"/>
</dbReference>
<keyword evidence="2" id="KW-1185">Reference proteome</keyword>
<evidence type="ECO:0000313" key="1">
    <source>
        <dbReference type="EMBL" id="EJU01450.1"/>
    </source>
</evidence>
<protein>
    <submittedName>
        <fullName evidence="1">Uncharacterized protein</fullName>
    </submittedName>
</protein>
<dbReference type="AlphaFoldDB" id="M5FZX6"/>
<evidence type="ECO:0000313" key="2">
    <source>
        <dbReference type="Proteomes" id="UP000030653"/>
    </source>
</evidence>
<proteinExistence type="predicted"/>
<dbReference type="HOGENOM" id="CLU_2454699_0_0_1"/>
<gene>
    <name evidence="1" type="ORF">DACRYDRAFT_22587</name>
</gene>